<keyword evidence="5 10" id="KW-0547">Nucleotide-binding</keyword>
<dbReference type="OrthoDB" id="432719at2759"/>
<dbReference type="InterPro" id="IPR059000">
    <property type="entry name" value="ATPase_P-type_domA"/>
</dbReference>
<comment type="subcellular location">
    <subcellularLocation>
        <location evidence="1">Membrane</location>
        <topology evidence="1">Multi-pass membrane protein</topology>
    </subcellularLocation>
</comment>
<organism evidence="12 13">
    <name type="scientific">Hydnum rufescens UP504</name>
    <dbReference type="NCBI Taxonomy" id="1448309"/>
    <lineage>
        <taxon>Eukaryota</taxon>
        <taxon>Fungi</taxon>
        <taxon>Dikarya</taxon>
        <taxon>Basidiomycota</taxon>
        <taxon>Agaricomycotina</taxon>
        <taxon>Agaricomycetes</taxon>
        <taxon>Cantharellales</taxon>
        <taxon>Hydnaceae</taxon>
        <taxon>Hydnum</taxon>
    </lineage>
</organism>
<dbReference type="Pfam" id="PF00702">
    <property type="entry name" value="Hydrolase"/>
    <property type="match status" value="1"/>
</dbReference>
<dbReference type="NCBIfam" id="TIGR01525">
    <property type="entry name" value="ATPase-IB_hvy"/>
    <property type="match status" value="1"/>
</dbReference>
<feature type="transmembrane region" description="Helical" evidence="10">
    <location>
        <begin position="544"/>
        <end position="569"/>
    </location>
</feature>
<dbReference type="GO" id="GO:0016020">
    <property type="term" value="C:membrane"/>
    <property type="evidence" value="ECO:0007669"/>
    <property type="project" value="UniProtKB-SubCell"/>
</dbReference>
<dbReference type="GO" id="GO:0043682">
    <property type="term" value="F:P-type divalent copper transporter activity"/>
    <property type="evidence" value="ECO:0007669"/>
    <property type="project" value="TreeGrafter"/>
</dbReference>
<feature type="transmembrane region" description="Helical" evidence="10">
    <location>
        <begin position="338"/>
        <end position="362"/>
    </location>
</feature>
<dbReference type="Gene3D" id="2.70.150.10">
    <property type="entry name" value="Calcium-transporting ATPase, cytoplasmic transduction domain A"/>
    <property type="match status" value="1"/>
</dbReference>
<dbReference type="SUPFAM" id="SSF81653">
    <property type="entry name" value="Calcium ATPase, transduction domain A"/>
    <property type="match status" value="1"/>
</dbReference>
<name>A0A9P6DSE2_9AGAM</name>
<dbReference type="SUPFAM" id="SSF81665">
    <property type="entry name" value="Calcium ATPase, transmembrane domain M"/>
    <property type="match status" value="1"/>
</dbReference>
<reference evidence="12" key="1">
    <citation type="journal article" date="2020" name="Nat. Commun.">
        <title>Large-scale genome sequencing of mycorrhizal fungi provides insights into the early evolution of symbiotic traits.</title>
        <authorList>
            <person name="Miyauchi S."/>
            <person name="Kiss E."/>
            <person name="Kuo A."/>
            <person name="Drula E."/>
            <person name="Kohler A."/>
            <person name="Sanchez-Garcia M."/>
            <person name="Morin E."/>
            <person name="Andreopoulos B."/>
            <person name="Barry K.W."/>
            <person name="Bonito G."/>
            <person name="Buee M."/>
            <person name="Carver A."/>
            <person name="Chen C."/>
            <person name="Cichocki N."/>
            <person name="Clum A."/>
            <person name="Culley D."/>
            <person name="Crous P.W."/>
            <person name="Fauchery L."/>
            <person name="Girlanda M."/>
            <person name="Hayes R.D."/>
            <person name="Keri Z."/>
            <person name="LaButti K."/>
            <person name="Lipzen A."/>
            <person name="Lombard V."/>
            <person name="Magnuson J."/>
            <person name="Maillard F."/>
            <person name="Murat C."/>
            <person name="Nolan M."/>
            <person name="Ohm R.A."/>
            <person name="Pangilinan J."/>
            <person name="Pereira M.F."/>
            <person name="Perotto S."/>
            <person name="Peter M."/>
            <person name="Pfister S."/>
            <person name="Riley R."/>
            <person name="Sitrit Y."/>
            <person name="Stielow J.B."/>
            <person name="Szollosi G."/>
            <person name="Zifcakova L."/>
            <person name="Stursova M."/>
            <person name="Spatafora J.W."/>
            <person name="Tedersoo L."/>
            <person name="Vaario L.M."/>
            <person name="Yamada A."/>
            <person name="Yan M."/>
            <person name="Wang P."/>
            <person name="Xu J."/>
            <person name="Bruns T."/>
            <person name="Baldrian P."/>
            <person name="Vilgalys R."/>
            <person name="Dunand C."/>
            <person name="Henrissat B."/>
            <person name="Grigoriev I.V."/>
            <person name="Hibbett D."/>
            <person name="Nagy L.G."/>
            <person name="Martin F.M."/>
        </authorList>
    </citation>
    <scope>NUCLEOTIDE SEQUENCE</scope>
    <source>
        <strain evidence="12">UP504</strain>
    </source>
</reference>
<proteinExistence type="inferred from homology"/>
<feature type="transmembrane region" description="Helical" evidence="10">
    <location>
        <begin position="382"/>
        <end position="400"/>
    </location>
</feature>
<evidence type="ECO:0000256" key="10">
    <source>
        <dbReference type="RuleBase" id="RU362081"/>
    </source>
</evidence>
<dbReference type="GO" id="GO:0005507">
    <property type="term" value="F:copper ion binding"/>
    <property type="evidence" value="ECO:0007669"/>
    <property type="project" value="TreeGrafter"/>
</dbReference>
<dbReference type="PANTHER" id="PTHR43520:SF32">
    <property type="entry name" value="COPPER RESISTANCE P-TYPE ATPASE (EUROFUNG)"/>
    <property type="match status" value="1"/>
</dbReference>
<keyword evidence="13" id="KW-1185">Reference proteome</keyword>
<gene>
    <name evidence="12" type="ORF">BS47DRAFT_1372908</name>
</gene>
<keyword evidence="7" id="KW-1278">Translocase</keyword>
<dbReference type="InterPro" id="IPR036163">
    <property type="entry name" value="HMA_dom_sf"/>
</dbReference>
<evidence type="ECO:0000256" key="3">
    <source>
        <dbReference type="ARBA" id="ARBA00022692"/>
    </source>
</evidence>
<sequence>MSPLWSVHLTTHIHSSCRGAITRSVLPQPGVSTVDVNLVLNSAVVVHDPDVLSIESLISGIEDLGYGATLVDFHLLSKQVLRRTTFGLVGMTSSACSGSIEAGVKALPSVTSVSVSLLGNSMEVKYDPSVTSLETIIETVSDLGYEALQWETSDAEVSAVKATNERVIQITIDGMLGDSSTKVNARLESLSVISFTPVTVANPRSTIKYTASESLSIRTILDFPPPLKATLYSPPSIITRSRDVQERETWRVIKLFFISFLIAIPALVIGVVGMSLLPEHNAFRQWSETPIWGGAMRSVIALWILATLVQSVVGKHFYERAWKSAIGSSKGRWHWSRLIHFGNMDLLVALSTSVAYLASVGMMAQDVHRGAAAVMEFGGSGTYFDSCVFLMFFILMGRVLEGRAKVKTGDAIALLGSMKPETALLVSSEQQPEKFRLGSDGFPEGYSTTLIPVDYIEIGDYLLIQPGAVPPADGTIISGSTTFDESSLTGERSIDAVMTGTTNLTTPIVIRVINIGDETMLQKIVRAVAESQSRKAPIERLADSITAVFVPAIVWLSLVVLIIWLSVTLSHAIPDSFLPPNRTSNGDRVFFAFEFAISCLVIACPCGIALAAPTAQAVGSGMAAKAGILAQGGGEAFQMAAGVDTVVFDKTGTLTLGEAVVAGVQAAKGVDDWVFHATRLMEEGSSHPLAIAIAKYCADSYGTTSAAVRLLQSEEVSGKGVKATVALADGTQHWVFVGNESFILSDNHGRVAADMLSPQVRMWRESGYSVVLVAISSIETDGSVGDCIVQTFLAISDSIRPEAGSTVASLQASGKEVFMLTGDNEITARAVASKLGIDSEHVVAGVLPQGKADFISKLRDRRLMKRNWYALHATERRSVVAFCGDGLNDTAALAAADVGVALAHGSQVTISAASFVLLSKNSIPSSLITLLRVSRKVYARQKMNFGWALVYNVALIPVAAGAFYARNHARIPPVWSALAMALSSVSVVLSSLALQIGL</sequence>
<feature type="transmembrane region" description="Helical" evidence="10">
    <location>
        <begin position="977"/>
        <end position="996"/>
    </location>
</feature>
<dbReference type="CDD" id="cd00371">
    <property type="entry name" value="HMA"/>
    <property type="match status" value="2"/>
</dbReference>
<evidence type="ECO:0000313" key="13">
    <source>
        <dbReference type="Proteomes" id="UP000886523"/>
    </source>
</evidence>
<dbReference type="GO" id="GO:0016887">
    <property type="term" value="F:ATP hydrolysis activity"/>
    <property type="evidence" value="ECO:0007669"/>
    <property type="project" value="InterPro"/>
</dbReference>
<dbReference type="GO" id="GO:0055070">
    <property type="term" value="P:copper ion homeostasis"/>
    <property type="evidence" value="ECO:0007669"/>
    <property type="project" value="TreeGrafter"/>
</dbReference>
<dbReference type="Pfam" id="PF00403">
    <property type="entry name" value="HMA"/>
    <property type="match status" value="2"/>
</dbReference>
<dbReference type="Gene3D" id="3.40.1110.10">
    <property type="entry name" value="Calcium-transporting ATPase, cytoplasmic domain N"/>
    <property type="match status" value="1"/>
</dbReference>
<dbReference type="PROSITE" id="PS00154">
    <property type="entry name" value="ATPASE_E1_E2"/>
    <property type="match status" value="1"/>
</dbReference>
<dbReference type="SUPFAM" id="SSF56784">
    <property type="entry name" value="HAD-like"/>
    <property type="match status" value="1"/>
</dbReference>
<dbReference type="InterPro" id="IPR023298">
    <property type="entry name" value="ATPase_P-typ_TM_dom_sf"/>
</dbReference>
<evidence type="ECO:0000256" key="5">
    <source>
        <dbReference type="ARBA" id="ARBA00022741"/>
    </source>
</evidence>
<dbReference type="EMBL" id="MU128992">
    <property type="protein sequence ID" value="KAF9512062.1"/>
    <property type="molecule type" value="Genomic_DNA"/>
</dbReference>
<evidence type="ECO:0000256" key="4">
    <source>
        <dbReference type="ARBA" id="ARBA00022723"/>
    </source>
</evidence>
<dbReference type="InterPro" id="IPR008250">
    <property type="entry name" value="ATPase_P-typ_transduc_dom_A_sf"/>
</dbReference>
<evidence type="ECO:0000256" key="2">
    <source>
        <dbReference type="ARBA" id="ARBA00006024"/>
    </source>
</evidence>
<dbReference type="SUPFAM" id="SSF81660">
    <property type="entry name" value="Metal cation-transporting ATPase, ATP-binding domain N"/>
    <property type="match status" value="1"/>
</dbReference>
<keyword evidence="4 10" id="KW-0479">Metal-binding</keyword>
<feature type="domain" description="HMA" evidence="11">
    <location>
        <begin position="82"/>
        <end position="148"/>
    </location>
</feature>
<feature type="transmembrane region" description="Helical" evidence="10">
    <location>
        <begin position="298"/>
        <end position="318"/>
    </location>
</feature>
<dbReference type="PROSITE" id="PS01229">
    <property type="entry name" value="COF_2"/>
    <property type="match status" value="1"/>
</dbReference>
<dbReference type="InterPro" id="IPR006121">
    <property type="entry name" value="HMA_dom"/>
</dbReference>
<dbReference type="AlphaFoldDB" id="A0A9P6DSE2"/>
<dbReference type="Gene3D" id="3.30.70.100">
    <property type="match status" value="2"/>
</dbReference>
<evidence type="ECO:0000256" key="7">
    <source>
        <dbReference type="ARBA" id="ARBA00022967"/>
    </source>
</evidence>
<evidence type="ECO:0000256" key="9">
    <source>
        <dbReference type="ARBA" id="ARBA00023136"/>
    </source>
</evidence>
<dbReference type="NCBIfam" id="TIGR01494">
    <property type="entry name" value="ATPase_P-type"/>
    <property type="match status" value="1"/>
</dbReference>
<keyword evidence="9 10" id="KW-0472">Membrane</keyword>
<protein>
    <recommendedName>
        <fullName evidence="11">HMA domain-containing protein</fullName>
    </recommendedName>
</protein>
<evidence type="ECO:0000256" key="1">
    <source>
        <dbReference type="ARBA" id="ARBA00004141"/>
    </source>
</evidence>
<feature type="transmembrane region" description="Helical" evidence="10">
    <location>
        <begin position="589"/>
        <end position="612"/>
    </location>
</feature>
<dbReference type="Proteomes" id="UP000886523">
    <property type="component" value="Unassembled WGS sequence"/>
</dbReference>
<dbReference type="InterPro" id="IPR001757">
    <property type="entry name" value="P_typ_ATPase"/>
</dbReference>
<accession>A0A9P6DSE2</accession>
<dbReference type="SFLD" id="SFLDG00002">
    <property type="entry name" value="C1.7:_P-type_atpase_like"/>
    <property type="match status" value="1"/>
</dbReference>
<dbReference type="PANTHER" id="PTHR43520">
    <property type="entry name" value="ATP7, ISOFORM B"/>
    <property type="match status" value="1"/>
</dbReference>
<evidence type="ECO:0000259" key="11">
    <source>
        <dbReference type="PROSITE" id="PS50846"/>
    </source>
</evidence>
<feature type="transmembrane region" description="Helical" evidence="10">
    <location>
        <begin position="945"/>
        <end position="965"/>
    </location>
</feature>
<dbReference type="InterPro" id="IPR044492">
    <property type="entry name" value="P_typ_ATPase_HD_dom"/>
</dbReference>
<dbReference type="InterPro" id="IPR023214">
    <property type="entry name" value="HAD_sf"/>
</dbReference>
<evidence type="ECO:0000256" key="8">
    <source>
        <dbReference type="ARBA" id="ARBA00022989"/>
    </source>
</evidence>
<dbReference type="InterPro" id="IPR036412">
    <property type="entry name" value="HAD-like_sf"/>
</dbReference>
<dbReference type="SUPFAM" id="SSF55008">
    <property type="entry name" value="HMA, heavy metal-associated domain"/>
    <property type="match status" value="2"/>
</dbReference>
<dbReference type="InterPro" id="IPR023299">
    <property type="entry name" value="ATPase_P-typ_cyto_dom_N"/>
</dbReference>
<feature type="transmembrane region" description="Helical" evidence="10">
    <location>
        <begin position="255"/>
        <end position="278"/>
    </location>
</feature>
<dbReference type="Pfam" id="PF00122">
    <property type="entry name" value="E1-E2_ATPase"/>
    <property type="match status" value="1"/>
</dbReference>
<comment type="caution">
    <text evidence="12">The sequence shown here is derived from an EMBL/GenBank/DDBJ whole genome shotgun (WGS) entry which is preliminary data.</text>
</comment>
<dbReference type="SFLD" id="SFLDF00027">
    <property type="entry name" value="p-type_atpase"/>
    <property type="match status" value="1"/>
</dbReference>
<dbReference type="InterPro" id="IPR018303">
    <property type="entry name" value="ATPase_P-typ_P_site"/>
</dbReference>
<keyword evidence="3 10" id="KW-0812">Transmembrane</keyword>
<keyword evidence="6 10" id="KW-0067">ATP-binding</keyword>
<dbReference type="FunFam" id="3.30.70.100:FF:000001">
    <property type="entry name" value="ATPase copper transporting beta"/>
    <property type="match status" value="1"/>
</dbReference>
<dbReference type="GO" id="GO:0005524">
    <property type="term" value="F:ATP binding"/>
    <property type="evidence" value="ECO:0007669"/>
    <property type="project" value="UniProtKB-UniRule"/>
</dbReference>
<dbReference type="InterPro" id="IPR027256">
    <property type="entry name" value="P-typ_ATPase_IB"/>
</dbReference>
<dbReference type="Gene3D" id="3.40.50.1000">
    <property type="entry name" value="HAD superfamily/HAD-like"/>
    <property type="match status" value="1"/>
</dbReference>
<dbReference type="PROSITE" id="PS50846">
    <property type="entry name" value="HMA_2"/>
    <property type="match status" value="2"/>
</dbReference>
<keyword evidence="8 10" id="KW-1133">Transmembrane helix</keyword>
<evidence type="ECO:0000313" key="12">
    <source>
        <dbReference type="EMBL" id="KAF9512062.1"/>
    </source>
</evidence>
<comment type="similarity">
    <text evidence="2 10">Belongs to the cation transport ATPase (P-type) (TC 3.A.3) family. Type IB subfamily.</text>
</comment>
<dbReference type="SFLD" id="SFLDS00003">
    <property type="entry name" value="Haloacid_Dehalogenase"/>
    <property type="match status" value="1"/>
</dbReference>
<feature type="domain" description="HMA" evidence="11">
    <location>
        <begin position="1"/>
        <end position="69"/>
    </location>
</feature>
<dbReference type="PRINTS" id="PR00119">
    <property type="entry name" value="CATATPASE"/>
</dbReference>
<evidence type="ECO:0000256" key="6">
    <source>
        <dbReference type="ARBA" id="ARBA00022840"/>
    </source>
</evidence>